<keyword evidence="1" id="KW-0472">Membrane</keyword>
<feature type="non-terminal residue" evidence="2">
    <location>
        <position position="1"/>
    </location>
</feature>
<comment type="caution">
    <text evidence="2">The sequence shown here is derived from an EMBL/GenBank/DDBJ whole genome shotgun (WGS) entry which is preliminary data.</text>
</comment>
<feature type="transmembrane region" description="Helical" evidence="1">
    <location>
        <begin position="12"/>
        <end position="29"/>
    </location>
</feature>
<dbReference type="EMBL" id="BARV01020824">
    <property type="protein sequence ID" value="GAI18517.1"/>
    <property type="molecule type" value="Genomic_DNA"/>
</dbReference>
<protein>
    <submittedName>
        <fullName evidence="2">Uncharacterized protein</fullName>
    </submittedName>
</protein>
<organism evidence="2">
    <name type="scientific">marine sediment metagenome</name>
    <dbReference type="NCBI Taxonomy" id="412755"/>
    <lineage>
        <taxon>unclassified sequences</taxon>
        <taxon>metagenomes</taxon>
        <taxon>ecological metagenomes</taxon>
    </lineage>
</organism>
<evidence type="ECO:0000313" key="2">
    <source>
        <dbReference type="EMBL" id="GAI18517.1"/>
    </source>
</evidence>
<name>X1LGQ6_9ZZZZ</name>
<accession>X1LGQ6</accession>
<keyword evidence="1" id="KW-0812">Transmembrane</keyword>
<sequence length="34" mass="3982">AGFGYLTKQDILLILAILIQVLQLLYDYLKNREE</sequence>
<gene>
    <name evidence="2" type="ORF">S06H3_34654</name>
</gene>
<evidence type="ECO:0000256" key="1">
    <source>
        <dbReference type="SAM" id="Phobius"/>
    </source>
</evidence>
<dbReference type="AlphaFoldDB" id="X1LGQ6"/>
<proteinExistence type="predicted"/>
<reference evidence="2" key="1">
    <citation type="journal article" date="2014" name="Front. Microbiol.">
        <title>High frequency of phylogenetically diverse reductive dehalogenase-homologous genes in deep subseafloor sedimentary metagenomes.</title>
        <authorList>
            <person name="Kawai M."/>
            <person name="Futagami T."/>
            <person name="Toyoda A."/>
            <person name="Takaki Y."/>
            <person name="Nishi S."/>
            <person name="Hori S."/>
            <person name="Arai W."/>
            <person name="Tsubouchi T."/>
            <person name="Morono Y."/>
            <person name="Uchiyama I."/>
            <person name="Ito T."/>
            <person name="Fujiyama A."/>
            <person name="Inagaki F."/>
            <person name="Takami H."/>
        </authorList>
    </citation>
    <scope>NUCLEOTIDE SEQUENCE</scope>
    <source>
        <strain evidence="2">Expedition CK06-06</strain>
    </source>
</reference>
<keyword evidence="1" id="KW-1133">Transmembrane helix</keyword>